<dbReference type="RefSeq" id="WP_196989008.1">
    <property type="nucleotide sequence ID" value="NZ_JADWYR010000001.1"/>
</dbReference>
<protein>
    <submittedName>
        <fullName evidence="1">Uncharacterized protein</fullName>
    </submittedName>
</protein>
<sequence>MQSILYDFEFMRVQQQLKLEKHLFARAFHRGKSLSQLKKQLNQISKLERKYKALSIVQYN</sequence>
<gene>
    <name evidence="1" type="ORF">I5907_01655</name>
</gene>
<comment type="caution">
    <text evidence="1">The sequence shown here is derived from an EMBL/GenBank/DDBJ whole genome shotgun (WGS) entry which is preliminary data.</text>
</comment>
<dbReference type="Proteomes" id="UP000628448">
    <property type="component" value="Unassembled WGS sequence"/>
</dbReference>
<organism evidence="1 2">
    <name type="scientific">Panacibacter microcysteis</name>
    <dbReference type="NCBI Taxonomy" id="2793269"/>
    <lineage>
        <taxon>Bacteria</taxon>
        <taxon>Pseudomonadati</taxon>
        <taxon>Bacteroidota</taxon>
        <taxon>Chitinophagia</taxon>
        <taxon>Chitinophagales</taxon>
        <taxon>Chitinophagaceae</taxon>
        <taxon>Panacibacter</taxon>
    </lineage>
</organism>
<reference evidence="1" key="1">
    <citation type="submission" date="2020-11" db="EMBL/GenBank/DDBJ databases">
        <title>Bacterial whole genome sequence for Panacibacter sp. DH6.</title>
        <authorList>
            <person name="Le V."/>
            <person name="Ko S."/>
            <person name="Ahn C.-Y."/>
            <person name="Oh H.-M."/>
        </authorList>
    </citation>
    <scope>NUCLEOTIDE SEQUENCE</scope>
    <source>
        <strain evidence="1">DH6</strain>
    </source>
</reference>
<evidence type="ECO:0000313" key="1">
    <source>
        <dbReference type="EMBL" id="MBG9374924.1"/>
    </source>
</evidence>
<dbReference type="EMBL" id="JADWYR010000001">
    <property type="protein sequence ID" value="MBG9374924.1"/>
    <property type="molecule type" value="Genomic_DNA"/>
</dbReference>
<evidence type="ECO:0000313" key="2">
    <source>
        <dbReference type="Proteomes" id="UP000628448"/>
    </source>
</evidence>
<name>A0A931GX28_9BACT</name>
<proteinExistence type="predicted"/>
<accession>A0A931GX28</accession>
<dbReference type="AlphaFoldDB" id="A0A931GX28"/>
<keyword evidence="2" id="KW-1185">Reference proteome</keyword>